<evidence type="ECO:0000313" key="3">
    <source>
        <dbReference type="Proteomes" id="UP000054538"/>
    </source>
</evidence>
<reference evidence="2 3" key="1">
    <citation type="submission" date="2014-04" db="EMBL/GenBank/DDBJ databases">
        <authorList>
            <consortium name="DOE Joint Genome Institute"/>
            <person name="Kuo A."/>
            <person name="Kohler A."/>
            <person name="Jargeat P."/>
            <person name="Nagy L.G."/>
            <person name="Floudas D."/>
            <person name="Copeland A."/>
            <person name="Barry K.W."/>
            <person name="Cichocki N."/>
            <person name="Veneault-Fourrey C."/>
            <person name="LaButti K."/>
            <person name="Lindquist E.A."/>
            <person name="Lipzen A."/>
            <person name="Lundell T."/>
            <person name="Morin E."/>
            <person name="Murat C."/>
            <person name="Sun H."/>
            <person name="Tunlid A."/>
            <person name="Henrissat B."/>
            <person name="Grigoriev I.V."/>
            <person name="Hibbett D.S."/>
            <person name="Martin F."/>
            <person name="Nordberg H.P."/>
            <person name="Cantor M.N."/>
            <person name="Hua S.X."/>
        </authorList>
    </citation>
    <scope>NUCLEOTIDE SEQUENCE [LARGE SCALE GENOMIC DNA]</scope>
    <source>
        <strain evidence="2 3">Ve08.2h10</strain>
    </source>
</reference>
<gene>
    <name evidence="2" type="ORF">PAXRUDRAFT_830290</name>
</gene>
<feature type="compositionally biased region" description="Basic and acidic residues" evidence="1">
    <location>
        <begin position="21"/>
        <end position="40"/>
    </location>
</feature>
<dbReference type="InParanoid" id="A0A0D0D5T9"/>
<evidence type="ECO:0000256" key="1">
    <source>
        <dbReference type="SAM" id="MobiDB-lite"/>
    </source>
</evidence>
<feature type="region of interest" description="Disordered" evidence="1">
    <location>
        <begin position="1"/>
        <end position="54"/>
    </location>
</feature>
<evidence type="ECO:0000313" key="2">
    <source>
        <dbReference type="EMBL" id="KIK92087.1"/>
    </source>
</evidence>
<sequence>MGLVSLRATGTPPTTTWRRSGRGEGENAKVYERGASEANRRTRNTSEQPLKGND</sequence>
<protein>
    <submittedName>
        <fullName evidence="2">Uncharacterized protein</fullName>
    </submittedName>
</protein>
<dbReference type="HOGENOM" id="CLU_3051015_0_0_1"/>
<dbReference type="EMBL" id="KN825316">
    <property type="protein sequence ID" value="KIK92087.1"/>
    <property type="molecule type" value="Genomic_DNA"/>
</dbReference>
<organism evidence="2 3">
    <name type="scientific">Paxillus rubicundulus Ve08.2h10</name>
    <dbReference type="NCBI Taxonomy" id="930991"/>
    <lineage>
        <taxon>Eukaryota</taxon>
        <taxon>Fungi</taxon>
        <taxon>Dikarya</taxon>
        <taxon>Basidiomycota</taxon>
        <taxon>Agaricomycotina</taxon>
        <taxon>Agaricomycetes</taxon>
        <taxon>Agaricomycetidae</taxon>
        <taxon>Boletales</taxon>
        <taxon>Paxilineae</taxon>
        <taxon>Paxillaceae</taxon>
        <taxon>Paxillus</taxon>
    </lineage>
</organism>
<proteinExistence type="predicted"/>
<dbReference type="AlphaFoldDB" id="A0A0D0D5T9"/>
<reference evidence="3" key="2">
    <citation type="submission" date="2015-01" db="EMBL/GenBank/DDBJ databases">
        <title>Evolutionary Origins and Diversification of the Mycorrhizal Mutualists.</title>
        <authorList>
            <consortium name="DOE Joint Genome Institute"/>
            <consortium name="Mycorrhizal Genomics Consortium"/>
            <person name="Kohler A."/>
            <person name="Kuo A."/>
            <person name="Nagy L.G."/>
            <person name="Floudas D."/>
            <person name="Copeland A."/>
            <person name="Barry K.W."/>
            <person name="Cichocki N."/>
            <person name="Veneault-Fourrey C."/>
            <person name="LaButti K."/>
            <person name="Lindquist E.A."/>
            <person name="Lipzen A."/>
            <person name="Lundell T."/>
            <person name="Morin E."/>
            <person name="Murat C."/>
            <person name="Riley R."/>
            <person name="Ohm R."/>
            <person name="Sun H."/>
            <person name="Tunlid A."/>
            <person name="Henrissat B."/>
            <person name="Grigoriev I.V."/>
            <person name="Hibbett D.S."/>
            <person name="Martin F."/>
        </authorList>
    </citation>
    <scope>NUCLEOTIDE SEQUENCE [LARGE SCALE GENOMIC DNA]</scope>
    <source>
        <strain evidence="3">Ve08.2h10</strain>
    </source>
</reference>
<keyword evidence="3" id="KW-1185">Reference proteome</keyword>
<dbReference type="Proteomes" id="UP000054538">
    <property type="component" value="Unassembled WGS sequence"/>
</dbReference>
<name>A0A0D0D5T9_9AGAM</name>
<accession>A0A0D0D5T9</accession>